<name>A0A9W8TPK5_9PEZI</name>
<evidence type="ECO:0000256" key="3">
    <source>
        <dbReference type="SAM" id="MobiDB-lite"/>
    </source>
</evidence>
<dbReference type="Gene3D" id="3.40.50.1580">
    <property type="entry name" value="Nucleoside phosphorylase domain"/>
    <property type="match status" value="1"/>
</dbReference>
<accession>A0A9W8TPK5</accession>
<dbReference type="InterPro" id="IPR053137">
    <property type="entry name" value="NLR-like"/>
</dbReference>
<sequence>MSIATSYKRPTEGGDVEHQPKRTRKTRTLKKLTHGDYAFGWVAALPIELAAARAMLDELHEELPRSRGDSNTYTLGEIGNHNIVIASLPSNGYGTVNAATAANNMHRTFPSVQDFLMVGVAGGAGLTGNVDVRLGDIVVGDRLVQYDLGKDLDHRNFKTTAIPLYPSQRLRTAMVMLRSTHVLEDSEVPALIYEIGEKYPKLRDSLSRSSLRDLLFQDKYLHTGPSSHCGECDQSKLVERRQRQDDDPEIHYGVIASGNSLIKSPGRRAQLVREWQALFFEMEGAGIIESLQCLVIRSICDYADSHKNEIWQPYAAVAAAAYAKELILAMPISDREPEIDPSLQNEAATIMNSLYFENMFSRRTGLKPPYKGTCTWIFDHHDYLTWLDPNKILGKPGTGKSTLMKHLFEKMKKDYFPISFFFNARGDHLEKSARGLYRSLLYQLLYDSSQKNLVLEYRSLPYAVQQRSIKWVDAILQDVLCRAISQLGKQKLVCFVDALDECHEDDVYEMVEYFENLGRLASEANVTLLICMSSRHYPSVPVKGGIMLTLEDQVGHSRDLELYVTDKLDVGTTDALEIRDMLLRKADGIFIWVVLVVNMLNKEHQCGRIFAVKRRLNQVPDKVTELFQQLLKRDDENMEEFLLSIQWTLYAREPLKPEEYYYAMLSGLDVEPSYLGEWDVKQVTAERIRRFVSTSSKGIAETTTKAHIPTVQFVHESVRDFLLKDAGINELWPEFGPHFESRSYDKLKQCCYTYIQARSSDSVSGRTLDCPIREFPFTSFAIRNVAHYSRHAATSFSQHCFLESFDFGTWARLYNLKSDSIVLSRQELCEDLLYLLTEQSPLGCCETEILADRPIDDHSMIASALNYPLYHGFTPLRLAIQERRGDLLRALLDRGADIEEKDKTGRTPLIYAIERPKFD</sequence>
<evidence type="ECO:0000256" key="2">
    <source>
        <dbReference type="PROSITE-ProRule" id="PRU00023"/>
    </source>
</evidence>
<dbReference type="InterPro" id="IPR000845">
    <property type="entry name" value="Nucleoside_phosphorylase_d"/>
</dbReference>
<evidence type="ECO:0000313" key="7">
    <source>
        <dbReference type="Proteomes" id="UP001148614"/>
    </source>
</evidence>
<evidence type="ECO:0000313" key="6">
    <source>
        <dbReference type="EMBL" id="KAJ3578558.1"/>
    </source>
</evidence>
<dbReference type="Pfam" id="PF24883">
    <property type="entry name" value="NPHP3_N"/>
    <property type="match status" value="1"/>
</dbReference>
<evidence type="ECO:0000259" key="4">
    <source>
        <dbReference type="Pfam" id="PF01048"/>
    </source>
</evidence>
<dbReference type="Pfam" id="PF00023">
    <property type="entry name" value="Ank"/>
    <property type="match status" value="1"/>
</dbReference>
<dbReference type="VEuPathDB" id="FungiDB:F4678DRAFT_111887"/>
<comment type="caution">
    <text evidence="6">The sequence shown here is derived from an EMBL/GenBank/DDBJ whole genome shotgun (WGS) entry which is preliminary data.</text>
</comment>
<dbReference type="PROSITE" id="PS50088">
    <property type="entry name" value="ANK_REPEAT"/>
    <property type="match status" value="1"/>
</dbReference>
<dbReference type="PANTHER" id="PTHR46082:SF11">
    <property type="entry name" value="AAA+ ATPASE DOMAIN-CONTAINING PROTEIN-RELATED"/>
    <property type="match status" value="1"/>
</dbReference>
<feature type="region of interest" description="Disordered" evidence="3">
    <location>
        <begin position="1"/>
        <end position="25"/>
    </location>
</feature>
<keyword evidence="1" id="KW-0677">Repeat</keyword>
<feature type="compositionally biased region" description="Basic and acidic residues" evidence="3">
    <location>
        <begin position="9"/>
        <end position="20"/>
    </location>
</feature>
<dbReference type="Proteomes" id="UP001148614">
    <property type="component" value="Unassembled WGS sequence"/>
</dbReference>
<dbReference type="GO" id="GO:0009116">
    <property type="term" value="P:nucleoside metabolic process"/>
    <property type="evidence" value="ECO:0007669"/>
    <property type="project" value="InterPro"/>
</dbReference>
<keyword evidence="7" id="KW-1185">Reference proteome</keyword>
<dbReference type="InterPro" id="IPR035994">
    <property type="entry name" value="Nucleoside_phosphorylase_sf"/>
</dbReference>
<evidence type="ECO:0000259" key="5">
    <source>
        <dbReference type="Pfam" id="PF24883"/>
    </source>
</evidence>
<dbReference type="InterPro" id="IPR056884">
    <property type="entry name" value="NPHP3-like_N"/>
</dbReference>
<organism evidence="6 7">
    <name type="scientific">Xylaria arbuscula</name>
    <dbReference type="NCBI Taxonomy" id="114810"/>
    <lineage>
        <taxon>Eukaryota</taxon>
        <taxon>Fungi</taxon>
        <taxon>Dikarya</taxon>
        <taxon>Ascomycota</taxon>
        <taxon>Pezizomycotina</taxon>
        <taxon>Sordariomycetes</taxon>
        <taxon>Xylariomycetidae</taxon>
        <taxon>Xylariales</taxon>
        <taxon>Xylariaceae</taxon>
        <taxon>Xylaria</taxon>
    </lineage>
</organism>
<dbReference type="InterPro" id="IPR036770">
    <property type="entry name" value="Ankyrin_rpt-contain_sf"/>
</dbReference>
<evidence type="ECO:0000256" key="1">
    <source>
        <dbReference type="ARBA" id="ARBA00022737"/>
    </source>
</evidence>
<dbReference type="PANTHER" id="PTHR46082">
    <property type="entry name" value="ATP/GTP-BINDING PROTEIN-RELATED"/>
    <property type="match status" value="1"/>
</dbReference>
<reference evidence="6" key="1">
    <citation type="submission" date="2022-07" db="EMBL/GenBank/DDBJ databases">
        <title>Genome Sequence of Xylaria arbuscula.</title>
        <authorList>
            <person name="Buettner E."/>
        </authorList>
    </citation>
    <scope>NUCLEOTIDE SEQUENCE</scope>
    <source>
        <strain evidence="6">VT107</strain>
    </source>
</reference>
<dbReference type="PROSITE" id="PS50297">
    <property type="entry name" value="ANK_REP_REGION"/>
    <property type="match status" value="1"/>
</dbReference>
<feature type="domain" description="Nucleoside phosphorylase" evidence="4">
    <location>
        <begin position="42"/>
        <end position="306"/>
    </location>
</feature>
<dbReference type="EMBL" id="JANPWZ010000198">
    <property type="protein sequence ID" value="KAJ3578558.1"/>
    <property type="molecule type" value="Genomic_DNA"/>
</dbReference>
<evidence type="ECO:0008006" key="8">
    <source>
        <dbReference type="Google" id="ProtNLM"/>
    </source>
</evidence>
<dbReference type="GO" id="GO:0003824">
    <property type="term" value="F:catalytic activity"/>
    <property type="evidence" value="ECO:0007669"/>
    <property type="project" value="InterPro"/>
</dbReference>
<dbReference type="CDD" id="cd09008">
    <property type="entry name" value="MTAN"/>
    <property type="match status" value="1"/>
</dbReference>
<dbReference type="InterPro" id="IPR027417">
    <property type="entry name" value="P-loop_NTPase"/>
</dbReference>
<feature type="repeat" description="ANK" evidence="2">
    <location>
        <begin position="871"/>
        <end position="903"/>
    </location>
</feature>
<dbReference type="InterPro" id="IPR002110">
    <property type="entry name" value="Ankyrin_rpt"/>
</dbReference>
<feature type="domain" description="Nephrocystin 3-like N-terminal" evidence="5">
    <location>
        <begin position="372"/>
        <end position="535"/>
    </location>
</feature>
<dbReference type="Pfam" id="PF01048">
    <property type="entry name" value="PNP_UDP_1"/>
    <property type="match status" value="1"/>
</dbReference>
<dbReference type="AlphaFoldDB" id="A0A9W8TPK5"/>
<protein>
    <recommendedName>
        <fullName evidence="8">Nucleoside phosphorylase domain-containing protein</fullName>
    </recommendedName>
</protein>
<dbReference type="SUPFAM" id="SSF52540">
    <property type="entry name" value="P-loop containing nucleoside triphosphate hydrolases"/>
    <property type="match status" value="1"/>
</dbReference>
<dbReference type="Gene3D" id="3.40.50.300">
    <property type="entry name" value="P-loop containing nucleotide triphosphate hydrolases"/>
    <property type="match status" value="1"/>
</dbReference>
<dbReference type="Gene3D" id="1.25.40.20">
    <property type="entry name" value="Ankyrin repeat-containing domain"/>
    <property type="match status" value="1"/>
</dbReference>
<dbReference type="SUPFAM" id="SSF53167">
    <property type="entry name" value="Purine and uridine phosphorylases"/>
    <property type="match status" value="1"/>
</dbReference>
<gene>
    <name evidence="6" type="ORF">NPX13_g2003</name>
</gene>
<dbReference type="SUPFAM" id="SSF48403">
    <property type="entry name" value="Ankyrin repeat"/>
    <property type="match status" value="1"/>
</dbReference>
<proteinExistence type="predicted"/>
<keyword evidence="2" id="KW-0040">ANK repeat</keyword>
<dbReference type="VEuPathDB" id="FungiDB:F4678DRAFT_430341"/>